<proteinExistence type="predicted"/>
<sequence>MKKKSEELGRRIEKLEKVERRKRGIEWGVERRGSGVGGERGRGRRGWGVSEGEGSGEEGEGSGEEGEGSGEEGEGSGEEGEGSGWR</sequence>
<evidence type="ECO:0000313" key="3">
    <source>
        <dbReference type="Proteomes" id="UP001292094"/>
    </source>
</evidence>
<feature type="compositionally biased region" description="Basic and acidic residues" evidence="1">
    <location>
        <begin position="23"/>
        <end position="33"/>
    </location>
</feature>
<comment type="caution">
    <text evidence="2">The sequence shown here is derived from an EMBL/GenBank/DDBJ whole genome shotgun (WGS) entry which is preliminary data.</text>
</comment>
<dbReference type="Proteomes" id="UP001292094">
    <property type="component" value="Unassembled WGS sequence"/>
</dbReference>
<keyword evidence="3" id="KW-1185">Reference proteome</keyword>
<dbReference type="AlphaFoldDB" id="A0AAE1PA32"/>
<evidence type="ECO:0000256" key="1">
    <source>
        <dbReference type="SAM" id="MobiDB-lite"/>
    </source>
</evidence>
<gene>
    <name evidence="2" type="ORF">Pmani_024458</name>
</gene>
<feature type="compositionally biased region" description="Acidic residues" evidence="1">
    <location>
        <begin position="54"/>
        <end position="86"/>
    </location>
</feature>
<name>A0AAE1PA32_9EUCA</name>
<protein>
    <submittedName>
        <fullName evidence="2">Uncharacterized protein</fullName>
    </submittedName>
</protein>
<dbReference type="EMBL" id="JAWZYT010002569">
    <property type="protein sequence ID" value="KAK4303535.1"/>
    <property type="molecule type" value="Genomic_DNA"/>
</dbReference>
<feature type="region of interest" description="Disordered" evidence="1">
    <location>
        <begin position="23"/>
        <end position="86"/>
    </location>
</feature>
<reference evidence="2" key="1">
    <citation type="submission" date="2023-11" db="EMBL/GenBank/DDBJ databases">
        <title>Genome assemblies of two species of porcelain crab, Petrolisthes cinctipes and Petrolisthes manimaculis (Anomura: Porcellanidae).</title>
        <authorList>
            <person name="Angst P."/>
        </authorList>
    </citation>
    <scope>NUCLEOTIDE SEQUENCE</scope>
    <source>
        <strain evidence="2">PB745_02</strain>
        <tissue evidence="2">Gill</tissue>
    </source>
</reference>
<organism evidence="2 3">
    <name type="scientific">Petrolisthes manimaculis</name>
    <dbReference type="NCBI Taxonomy" id="1843537"/>
    <lineage>
        <taxon>Eukaryota</taxon>
        <taxon>Metazoa</taxon>
        <taxon>Ecdysozoa</taxon>
        <taxon>Arthropoda</taxon>
        <taxon>Crustacea</taxon>
        <taxon>Multicrustacea</taxon>
        <taxon>Malacostraca</taxon>
        <taxon>Eumalacostraca</taxon>
        <taxon>Eucarida</taxon>
        <taxon>Decapoda</taxon>
        <taxon>Pleocyemata</taxon>
        <taxon>Anomura</taxon>
        <taxon>Galatheoidea</taxon>
        <taxon>Porcellanidae</taxon>
        <taxon>Petrolisthes</taxon>
    </lineage>
</organism>
<evidence type="ECO:0000313" key="2">
    <source>
        <dbReference type="EMBL" id="KAK4303535.1"/>
    </source>
</evidence>
<accession>A0AAE1PA32</accession>